<reference evidence="1" key="2">
    <citation type="journal article" date="2021" name="PeerJ">
        <title>Extensive microbial diversity within the chicken gut microbiome revealed by metagenomics and culture.</title>
        <authorList>
            <person name="Gilroy R."/>
            <person name="Ravi A."/>
            <person name="Getino M."/>
            <person name="Pursley I."/>
            <person name="Horton D.L."/>
            <person name="Alikhan N.F."/>
            <person name="Baker D."/>
            <person name="Gharbi K."/>
            <person name="Hall N."/>
            <person name="Watson M."/>
            <person name="Adriaenssens E.M."/>
            <person name="Foster-Nyarko E."/>
            <person name="Jarju S."/>
            <person name="Secka A."/>
            <person name="Antonio M."/>
            <person name="Oren A."/>
            <person name="Chaudhuri R.R."/>
            <person name="La Ragione R."/>
            <person name="Hildebrand F."/>
            <person name="Pallen M.J."/>
        </authorList>
    </citation>
    <scope>NUCLEOTIDE SEQUENCE</scope>
    <source>
        <strain evidence="1">ChiSjej2B20-13462</strain>
    </source>
</reference>
<evidence type="ECO:0000313" key="1">
    <source>
        <dbReference type="EMBL" id="HIQ68949.1"/>
    </source>
</evidence>
<dbReference type="Gene3D" id="1.10.287.4300">
    <property type="entry name" value="Stage III sporulation protein AH-like"/>
    <property type="match status" value="1"/>
</dbReference>
<comment type="caution">
    <text evidence="1">The sequence shown here is derived from an EMBL/GenBank/DDBJ whole genome shotgun (WGS) entry which is preliminary data.</text>
</comment>
<gene>
    <name evidence="1" type="ORF">IAA67_01240</name>
</gene>
<dbReference type="InterPro" id="IPR038503">
    <property type="entry name" value="SpoIIIAH_sf"/>
</dbReference>
<evidence type="ECO:0000313" key="2">
    <source>
        <dbReference type="Proteomes" id="UP000886874"/>
    </source>
</evidence>
<dbReference type="AlphaFoldDB" id="A0A9D0Z4Q8"/>
<protein>
    <submittedName>
        <fullName evidence="1">SpoIIIAH-like family protein</fullName>
    </submittedName>
</protein>
<dbReference type="InterPro" id="IPR024232">
    <property type="entry name" value="SpoIIIAH"/>
</dbReference>
<name>A0A9D0Z4Q8_9FIRM</name>
<sequence>MKTWKRNAIAATILVLICAGVYLNWNANQLEPVDFTETLNEEQVLNDATLTLSETGEDATPVSAEESVSATEYFAKIRLSRQETRDSAVETLQETIAFEDGSETAAVAASSLDGIVSDALAESQIESLIIAKGYADCVAYMGDETIDVAVSAPAEGLSDADVALISDVVLSQSDYTLDQLRIIEVK</sequence>
<proteinExistence type="predicted"/>
<reference evidence="1" key="1">
    <citation type="submission" date="2020-10" db="EMBL/GenBank/DDBJ databases">
        <authorList>
            <person name="Gilroy R."/>
        </authorList>
    </citation>
    <scope>NUCLEOTIDE SEQUENCE</scope>
    <source>
        <strain evidence="1">ChiSjej2B20-13462</strain>
    </source>
</reference>
<dbReference type="Pfam" id="PF12685">
    <property type="entry name" value="SpoIIIAH"/>
    <property type="match status" value="1"/>
</dbReference>
<dbReference type="Proteomes" id="UP000886874">
    <property type="component" value="Unassembled WGS sequence"/>
</dbReference>
<dbReference type="EMBL" id="DVFN01000015">
    <property type="protein sequence ID" value="HIQ68949.1"/>
    <property type="molecule type" value="Genomic_DNA"/>
</dbReference>
<organism evidence="1 2">
    <name type="scientific">Candidatus Avoscillospira stercorigallinarum</name>
    <dbReference type="NCBI Taxonomy" id="2840708"/>
    <lineage>
        <taxon>Bacteria</taxon>
        <taxon>Bacillati</taxon>
        <taxon>Bacillota</taxon>
        <taxon>Clostridia</taxon>
        <taxon>Eubacteriales</taxon>
        <taxon>Oscillospiraceae</taxon>
        <taxon>Oscillospiraceae incertae sedis</taxon>
        <taxon>Candidatus Avoscillospira</taxon>
    </lineage>
</organism>
<accession>A0A9D0Z4Q8</accession>